<feature type="domain" description="HTH arsR-type" evidence="5">
    <location>
        <begin position="1"/>
        <end position="92"/>
    </location>
</feature>
<evidence type="ECO:0000256" key="4">
    <source>
        <dbReference type="ARBA" id="ARBA00023163"/>
    </source>
</evidence>
<name>A0ABV0C255_9GAMM</name>
<protein>
    <submittedName>
        <fullName evidence="6">Metalloregulator ArsR/SmtB family transcription factor</fullName>
    </submittedName>
</protein>
<dbReference type="CDD" id="cd00090">
    <property type="entry name" value="HTH_ARSR"/>
    <property type="match status" value="1"/>
</dbReference>
<dbReference type="PROSITE" id="PS50987">
    <property type="entry name" value="HTH_ARSR_2"/>
    <property type="match status" value="1"/>
</dbReference>
<accession>A0ABV0C255</accession>
<keyword evidence="2" id="KW-0805">Transcription regulation</keyword>
<organism evidence="6 7">
    <name type="scientific">Stenotrophomonas hibiscicola</name>
    <dbReference type="NCBI Taxonomy" id="86189"/>
    <lineage>
        <taxon>Bacteria</taxon>
        <taxon>Pseudomonadati</taxon>
        <taxon>Pseudomonadota</taxon>
        <taxon>Gammaproteobacteria</taxon>
        <taxon>Lysobacterales</taxon>
        <taxon>Lysobacteraceae</taxon>
        <taxon>Stenotrophomonas</taxon>
        <taxon>Stenotrophomonas maltophilia group</taxon>
    </lineage>
</organism>
<dbReference type="PRINTS" id="PR00778">
    <property type="entry name" value="HTHARSR"/>
</dbReference>
<dbReference type="InterPro" id="IPR051081">
    <property type="entry name" value="HTH_MetalResp_TranReg"/>
</dbReference>
<keyword evidence="3" id="KW-0238">DNA-binding</keyword>
<keyword evidence="1" id="KW-0059">Arsenical resistance</keyword>
<dbReference type="PANTHER" id="PTHR33154:SF18">
    <property type="entry name" value="ARSENICAL RESISTANCE OPERON REPRESSOR"/>
    <property type="match status" value="1"/>
</dbReference>
<evidence type="ECO:0000256" key="3">
    <source>
        <dbReference type="ARBA" id="ARBA00023125"/>
    </source>
</evidence>
<dbReference type="NCBIfam" id="NF033788">
    <property type="entry name" value="HTH_metalloreg"/>
    <property type="match status" value="1"/>
</dbReference>
<dbReference type="PANTHER" id="PTHR33154">
    <property type="entry name" value="TRANSCRIPTIONAL REGULATOR, ARSR FAMILY"/>
    <property type="match status" value="1"/>
</dbReference>
<dbReference type="SMART" id="SM00418">
    <property type="entry name" value="HTH_ARSR"/>
    <property type="match status" value="1"/>
</dbReference>
<reference evidence="6 7" key="1">
    <citation type="submission" date="2024-04" db="EMBL/GenBank/DDBJ databases">
        <title>WGS of bacteria from Torrens River.</title>
        <authorList>
            <person name="Wyrsch E.R."/>
            <person name="Drigo B."/>
        </authorList>
    </citation>
    <scope>NUCLEOTIDE SEQUENCE [LARGE SCALE GENOMIC DNA]</scope>
    <source>
        <strain evidence="6 7">TWI153</strain>
    </source>
</reference>
<dbReference type="EMBL" id="JBDJOF010000002">
    <property type="protein sequence ID" value="MEN5388498.1"/>
    <property type="molecule type" value="Genomic_DNA"/>
</dbReference>
<keyword evidence="4" id="KW-0804">Transcription</keyword>
<dbReference type="Gene3D" id="1.10.10.10">
    <property type="entry name" value="Winged helix-like DNA-binding domain superfamily/Winged helix DNA-binding domain"/>
    <property type="match status" value="1"/>
</dbReference>
<sequence>MIENALFKALADPTRRHIFEKLAEGGQHASALREGMAISQSAMSQHLAVLRDAGLVSEQRQGRFVYYEVDPRGLAHIGRWLQRYRAYWPARMDALQDLLKEMN</sequence>
<dbReference type="SUPFAM" id="SSF46785">
    <property type="entry name" value="Winged helix' DNA-binding domain"/>
    <property type="match status" value="1"/>
</dbReference>
<proteinExistence type="predicted"/>
<keyword evidence="7" id="KW-1185">Reference proteome</keyword>
<dbReference type="Pfam" id="PF12840">
    <property type="entry name" value="HTH_20"/>
    <property type="match status" value="1"/>
</dbReference>
<evidence type="ECO:0000259" key="5">
    <source>
        <dbReference type="PROSITE" id="PS50987"/>
    </source>
</evidence>
<dbReference type="Proteomes" id="UP001400166">
    <property type="component" value="Unassembled WGS sequence"/>
</dbReference>
<evidence type="ECO:0000313" key="7">
    <source>
        <dbReference type="Proteomes" id="UP001400166"/>
    </source>
</evidence>
<evidence type="ECO:0000256" key="2">
    <source>
        <dbReference type="ARBA" id="ARBA00023015"/>
    </source>
</evidence>
<evidence type="ECO:0000256" key="1">
    <source>
        <dbReference type="ARBA" id="ARBA00022849"/>
    </source>
</evidence>
<dbReference type="InterPro" id="IPR036390">
    <property type="entry name" value="WH_DNA-bd_sf"/>
</dbReference>
<dbReference type="InterPro" id="IPR001845">
    <property type="entry name" value="HTH_ArsR_DNA-bd_dom"/>
</dbReference>
<gene>
    <name evidence="6" type="ORF">ABE587_01425</name>
</gene>
<comment type="caution">
    <text evidence="6">The sequence shown here is derived from an EMBL/GenBank/DDBJ whole genome shotgun (WGS) entry which is preliminary data.</text>
</comment>
<dbReference type="InterPro" id="IPR011991">
    <property type="entry name" value="ArsR-like_HTH"/>
</dbReference>
<dbReference type="InterPro" id="IPR036388">
    <property type="entry name" value="WH-like_DNA-bd_sf"/>
</dbReference>
<evidence type="ECO:0000313" key="6">
    <source>
        <dbReference type="EMBL" id="MEN5388498.1"/>
    </source>
</evidence>